<dbReference type="KEGG" id="mas:Mahau_2702"/>
<gene>
    <name evidence="2" type="ordered locus">Mahau_2702</name>
</gene>
<keyword evidence="3" id="KW-1185">Reference proteome</keyword>
<proteinExistence type="predicted"/>
<evidence type="ECO:0000313" key="2">
    <source>
        <dbReference type="EMBL" id="AEE97838.1"/>
    </source>
</evidence>
<dbReference type="InterPro" id="IPR013022">
    <property type="entry name" value="Xyl_isomerase-like_TIM-brl"/>
</dbReference>
<dbReference type="PANTHER" id="PTHR12110">
    <property type="entry name" value="HYDROXYPYRUVATE ISOMERASE"/>
    <property type="match status" value="1"/>
</dbReference>
<name>F3ZZ56_MAHA5</name>
<dbReference type="eggNOG" id="COG1082">
    <property type="taxonomic scope" value="Bacteria"/>
</dbReference>
<dbReference type="OrthoDB" id="9779184at2"/>
<dbReference type="EMBL" id="CP002360">
    <property type="protein sequence ID" value="AEE97838.1"/>
    <property type="molecule type" value="Genomic_DNA"/>
</dbReference>
<dbReference type="InterPro" id="IPR050312">
    <property type="entry name" value="IolE/XylAMocC-like"/>
</dbReference>
<organism evidence="2 3">
    <name type="scientific">Mahella australiensis (strain DSM 15567 / CIP 107919 / 50-1 BON)</name>
    <dbReference type="NCBI Taxonomy" id="697281"/>
    <lineage>
        <taxon>Bacteria</taxon>
        <taxon>Bacillati</taxon>
        <taxon>Bacillota</taxon>
        <taxon>Clostridia</taxon>
        <taxon>Thermoanaerobacterales</taxon>
        <taxon>Thermoanaerobacterales Family IV. Incertae Sedis</taxon>
        <taxon>Mahella</taxon>
    </lineage>
</organism>
<dbReference type="Gene3D" id="3.20.20.150">
    <property type="entry name" value="Divalent-metal-dependent TIM barrel enzymes"/>
    <property type="match status" value="1"/>
</dbReference>
<keyword evidence="2" id="KW-0413">Isomerase</keyword>
<dbReference type="RefSeq" id="WP_013782261.1">
    <property type="nucleotide sequence ID" value="NC_015520.1"/>
</dbReference>
<accession>F3ZZ56</accession>
<dbReference type="SUPFAM" id="SSF51658">
    <property type="entry name" value="Xylose isomerase-like"/>
    <property type="match status" value="1"/>
</dbReference>
<dbReference type="PANTHER" id="PTHR12110:SF21">
    <property type="entry name" value="XYLOSE ISOMERASE-LIKE TIM BARREL DOMAIN-CONTAINING PROTEIN"/>
    <property type="match status" value="1"/>
</dbReference>
<dbReference type="GO" id="GO:0016853">
    <property type="term" value="F:isomerase activity"/>
    <property type="evidence" value="ECO:0007669"/>
    <property type="project" value="UniProtKB-KW"/>
</dbReference>
<reference evidence="2 3" key="2">
    <citation type="journal article" date="2011" name="Stand. Genomic Sci.">
        <title>Complete genome sequence of Mahella australiensis type strain (50-1 BON).</title>
        <authorList>
            <person name="Sikorski J."/>
            <person name="Teshima H."/>
            <person name="Nolan M."/>
            <person name="Lucas S."/>
            <person name="Hammon N."/>
            <person name="Deshpande S."/>
            <person name="Cheng J.F."/>
            <person name="Pitluck S."/>
            <person name="Liolios K."/>
            <person name="Pagani I."/>
            <person name="Ivanova N."/>
            <person name="Huntemann M."/>
            <person name="Mavromatis K."/>
            <person name="Ovchinikova G."/>
            <person name="Pati A."/>
            <person name="Tapia R."/>
            <person name="Han C."/>
            <person name="Goodwin L."/>
            <person name="Chen A."/>
            <person name="Palaniappan K."/>
            <person name="Land M."/>
            <person name="Hauser L."/>
            <person name="Ngatchou-Djao O.D."/>
            <person name="Rohde M."/>
            <person name="Pukall R."/>
            <person name="Spring S."/>
            <person name="Abt B."/>
            <person name="Goker M."/>
            <person name="Detter J.C."/>
            <person name="Woyke T."/>
            <person name="Bristow J."/>
            <person name="Markowitz V."/>
            <person name="Hugenholtz P."/>
            <person name="Eisen J.A."/>
            <person name="Kyrpides N.C."/>
            <person name="Klenk H.P."/>
            <person name="Lapidus A."/>
        </authorList>
    </citation>
    <scope>NUCLEOTIDE SEQUENCE [LARGE SCALE GENOMIC DNA]</scope>
    <source>
        <strain evidence="3">DSM 15567 / CIP 107919 / 50-1 BON</strain>
    </source>
</reference>
<reference evidence="3" key="1">
    <citation type="submission" date="2010-11" db="EMBL/GenBank/DDBJ databases">
        <title>The complete genome of Mahella australiensis DSM 15567.</title>
        <authorList>
            <consortium name="US DOE Joint Genome Institute (JGI-PGF)"/>
            <person name="Lucas S."/>
            <person name="Copeland A."/>
            <person name="Lapidus A."/>
            <person name="Bruce D."/>
            <person name="Goodwin L."/>
            <person name="Pitluck S."/>
            <person name="Kyrpides N."/>
            <person name="Mavromatis K."/>
            <person name="Pagani I."/>
            <person name="Ivanova N."/>
            <person name="Teshima H."/>
            <person name="Brettin T."/>
            <person name="Detter J.C."/>
            <person name="Han C."/>
            <person name="Tapia R."/>
            <person name="Land M."/>
            <person name="Hauser L."/>
            <person name="Markowitz V."/>
            <person name="Cheng J.-F."/>
            <person name="Hugenholtz P."/>
            <person name="Woyke T."/>
            <person name="Wu D."/>
            <person name="Spring S."/>
            <person name="Pukall R."/>
            <person name="Steenblock K."/>
            <person name="Schneider S."/>
            <person name="Klenk H.-P."/>
            <person name="Eisen J.A."/>
        </authorList>
    </citation>
    <scope>NUCLEOTIDE SEQUENCE [LARGE SCALE GENOMIC DNA]</scope>
    <source>
        <strain evidence="3">DSM 15567 / CIP 107919 / 50-1 BON</strain>
    </source>
</reference>
<dbReference type="Pfam" id="PF01261">
    <property type="entry name" value="AP_endonuc_2"/>
    <property type="match status" value="1"/>
</dbReference>
<sequence>MKIGFVSGSLKDMDLASVIKFARDNGFKALEISARPEVKHLNIAELAEGKVKEVMELEERYGVRISSLLYGAQHLHPDKKVREESHEYMKKMVLAAKHLDGPVVSAFVGRDQSVSIEENLERFKEEWPPLVDFAEKHGVKIAIENCYAGGYNIGALPQVWEEMFSIIPSPAWGLNFDPSHLVWQGIDYIKAVHDFGKRIYHAHAKDTEIMEEKLKKYGIYSQGWWRYRIPGRGLVDWCSFIDALEQEGYDHVISIEHEDPVWEGSIEKVEKGLIMAKRHLEQFI</sequence>
<dbReference type="Proteomes" id="UP000008457">
    <property type="component" value="Chromosome"/>
</dbReference>
<dbReference type="AlphaFoldDB" id="F3ZZ56"/>
<dbReference type="HOGENOM" id="CLU_061796_2_0_9"/>
<dbReference type="InterPro" id="IPR036237">
    <property type="entry name" value="Xyl_isomerase-like_sf"/>
</dbReference>
<evidence type="ECO:0000259" key="1">
    <source>
        <dbReference type="Pfam" id="PF01261"/>
    </source>
</evidence>
<dbReference type="STRING" id="697281.Mahau_2702"/>
<evidence type="ECO:0000313" key="3">
    <source>
        <dbReference type="Proteomes" id="UP000008457"/>
    </source>
</evidence>
<feature type="domain" description="Xylose isomerase-like TIM barrel" evidence="1">
    <location>
        <begin position="20"/>
        <end position="264"/>
    </location>
</feature>
<protein>
    <submittedName>
        <fullName evidence="2">Xylose isomerase domain-containing protein TIM barrel</fullName>
    </submittedName>
</protein>